<dbReference type="EMBL" id="CP009816">
    <property type="protein sequence ID" value="ATZ56060.1"/>
    <property type="molecule type" value="Genomic_DNA"/>
</dbReference>
<evidence type="ECO:0000313" key="2">
    <source>
        <dbReference type="Proteomes" id="UP000001798"/>
    </source>
</evidence>
<sequence>MALASRAADGGTHIERRSMKLSVKNQRVDDNVASHLFGSTSSCASHANAYNSVGSKLALVTCLVNLARKNVNVREIFANIELADMIAGPRISLTICTAFGTP</sequence>
<keyword evidence="2" id="KW-1185">Reference proteome</keyword>
<evidence type="ECO:0000313" key="1">
    <source>
        <dbReference type="EMBL" id="ATZ56060.1"/>
    </source>
</evidence>
<dbReference type="RefSeq" id="XP_024552356.1">
    <property type="nucleotide sequence ID" value="XM_024696545.1"/>
</dbReference>
<reference evidence="1 2" key="1">
    <citation type="journal article" date="2011" name="PLoS Genet.">
        <title>Genomic analysis of the necrotrophic fungal pathogens Sclerotinia sclerotiorum and Botrytis cinerea.</title>
        <authorList>
            <person name="Amselem J."/>
            <person name="Cuomo C.A."/>
            <person name="van Kan J.A."/>
            <person name="Viaud M."/>
            <person name="Benito E.P."/>
            <person name="Couloux A."/>
            <person name="Coutinho P.M."/>
            <person name="de Vries R.P."/>
            <person name="Dyer P.S."/>
            <person name="Fillinger S."/>
            <person name="Fournier E."/>
            <person name="Gout L."/>
            <person name="Hahn M."/>
            <person name="Kohn L."/>
            <person name="Lapalu N."/>
            <person name="Plummer K.M."/>
            <person name="Pradier J.M."/>
            <person name="Quevillon E."/>
            <person name="Sharon A."/>
            <person name="Simon A."/>
            <person name="ten Have A."/>
            <person name="Tudzynski B."/>
            <person name="Tudzynski P."/>
            <person name="Wincker P."/>
            <person name="Andrew M."/>
            <person name="Anthouard V."/>
            <person name="Beever R.E."/>
            <person name="Beffa R."/>
            <person name="Benoit I."/>
            <person name="Bouzid O."/>
            <person name="Brault B."/>
            <person name="Chen Z."/>
            <person name="Choquer M."/>
            <person name="Collemare J."/>
            <person name="Cotton P."/>
            <person name="Danchin E.G."/>
            <person name="Da Silva C."/>
            <person name="Gautier A."/>
            <person name="Giraud C."/>
            <person name="Giraud T."/>
            <person name="Gonzalez C."/>
            <person name="Grossetete S."/>
            <person name="Guldener U."/>
            <person name="Henrissat B."/>
            <person name="Howlett B.J."/>
            <person name="Kodira C."/>
            <person name="Kretschmer M."/>
            <person name="Lappartient A."/>
            <person name="Leroch M."/>
            <person name="Levis C."/>
            <person name="Mauceli E."/>
            <person name="Neuveglise C."/>
            <person name="Oeser B."/>
            <person name="Pearson M."/>
            <person name="Poulain J."/>
            <person name="Poussereau N."/>
            <person name="Quesneville H."/>
            <person name="Rascle C."/>
            <person name="Schumacher J."/>
            <person name="Segurens B."/>
            <person name="Sexton A."/>
            <person name="Silva E."/>
            <person name="Sirven C."/>
            <person name="Soanes D.M."/>
            <person name="Talbot N.J."/>
            <person name="Templeton M."/>
            <person name="Yandava C."/>
            <person name="Yarden O."/>
            <person name="Zeng Q."/>
            <person name="Rollins J.A."/>
            <person name="Lebrun M.H."/>
            <person name="Dickman M."/>
        </authorList>
    </citation>
    <scope>NUCLEOTIDE SEQUENCE [LARGE SCALE GENOMIC DNA]</scope>
    <source>
        <strain evidence="1 2">B05.10</strain>
    </source>
</reference>
<accession>A0A384JZP9</accession>
<dbReference type="GeneID" id="36394754"/>
<dbReference type="Proteomes" id="UP000001798">
    <property type="component" value="Chromosome 12"/>
</dbReference>
<reference evidence="1 2" key="3">
    <citation type="journal article" date="2017" name="Mol. Plant Pathol.">
        <title>A gapless genome sequence of the fungus Botrytis cinerea.</title>
        <authorList>
            <person name="Van Kan J.A."/>
            <person name="Stassen J.H."/>
            <person name="Mosbach A."/>
            <person name="Van Der Lee T.A."/>
            <person name="Faino L."/>
            <person name="Farmer A.D."/>
            <person name="Papasotiriou D.G."/>
            <person name="Zhou S."/>
            <person name="Seidl M.F."/>
            <person name="Cottam E."/>
            <person name="Edel D."/>
            <person name="Hahn M."/>
            <person name="Schwartz D.C."/>
            <person name="Dietrich R.A."/>
            <person name="Widdison S."/>
            <person name="Scalliet G."/>
        </authorList>
    </citation>
    <scope>NUCLEOTIDE SEQUENCE [LARGE SCALE GENOMIC DNA]</scope>
    <source>
        <strain evidence="1 2">B05.10</strain>
    </source>
</reference>
<organism evidence="1 2">
    <name type="scientific">Botryotinia fuckeliana (strain B05.10)</name>
    <name type="common">Noble rot fungus</name>
    <name type="synonym">Botrytis cinerea</name>
    <dbReference type="NCBI Taxonomy" id="332648"/>
    <lineage>
        <taxon>Eukaryota</taxon>
        <taxon>Fungi</taxon>
        <taxon>Dikarya</taxon>
        <taxon>Ascomycota</taxon>
        <taxon>Pezizomycotina</taxon>
        <taxon>Leotiomycetes</taxon>
        <taxon>Helotiales</taxon>
        <taxon>Sclerotiniaceae</taxon>
        <taxon>Botrytis</taxon>
    </lineage>
</organism>
<dbReference type="VEuPathDB" id="FungiDB:Bcin12g05970"/>
<protein>
    <submittedName>
        <fullName evidence="1">Uncharacterized protein</fullName>
    </submittedName>
</protein>
<name>A0A384JZP9_BOTFB</name>
<proteinExistence type="predicted"/>
<gene>
    <name evidence="1" type="ORF">BCIN_12g05970</name>
</gene>
<reference evidence="1 2" key="2">
    <citation type="journal article" date="2012" name="Eukaryot. Cell">
        <title>Genome update of Botrytis cinerea strains B05.10 and T4.</title>
        <authorList>
            <person name="Staats M."/>
            <person name="van Kan J.A."/>
        </authorList>
    </citation>
    <scope>NUCLEOTIDE SEQUENCE [LARGE SCALE GENOMIC DNA]</scope>
    <source>
        <strain evidence="1 2">B05.10</strain>
    </source>
</reference>
<dbReference type="KEGG" id="bfu:BCIN_12g05970"/>
<dbReference type="AlphaFoldDB" id="A0A384JZP9"/>